<dbReference type="OMA" id="NEGSHAM"/>
<dbReference type="PaxDb" id="4081-Solyc10g050490.1.1"/>
<reference evidence="1" key="2">
    <citation type="submission" date="2015-06" db="UniProtKB">
        <authorList>
            <consortium name="EnsemblPlants"/>
        </authorList>
    </citation>
    <scope>IDENTIFICATION</scope>
    <source>
        <strain evidence="1">cv. Heinz 1706</strain>
    </source>
</reference>
<reference evidence="1" key="1">
    <citation type="journal article" date="2012" name="Nature">
        <title>The tomato genome sequence provides insights into fleshy fruit evolution.</title>
        <authorList>
            <consortium name="Tomato Genome Consortium"/>
        </authorList>
    </citation>
    <scope>NUCLEOTIDE SEQUENCE [LARGE SCALE GENOMIC DNA]</scope>
    <source>
        <strain evidence="1">cv. Heinz 1706</strain>
    </source>
</reference>
<dbReference type="STRING" id="4081.K4D0K4"/>
<dbReference type="InParanoid" id="K4D0K4"/>
<dbReference type="Proteomes" id="UP000004994">
    <property type="component" value="Chromosome 10"/>
</dbReference>
<dbReference type="HOGENOM" id="CLU_1663738_0_0_1"/>
<evidence type="ECO:0000313" key="2">
    <source>
        <dbReference type="Proteomes" id="UP000004994"/>
    </source>
</evidence>
<name>K4D0K4_SOLLC</name>
<dbReference type="Gramene" id="Solyc10g050490.1.1">
    <property type="protein sequence ID" value="Solyc10g050490.1.1"/>
    <property type="gene ID" value="Solyc10g050490.1"/>
</dbReference>
<evidence type="ECO:0000313" key="1">
    <source>
        <dbReference type="EnsemblPlants" id="Solyc10g050490.1.1"/>
    </source>
</evidence>
<proteinExistence type="predicted"/>
<organism evidence="1">
    <name type="scientific">Solanum lycopersicum</name>
    <name type="common">Tomato</name>
    <name type="synonym">Lycopersicon esculentum</name>
    <dbReference type="NCBI Taxonomy" id="4081"/>
    <lineage>
        <taxon>Eukaryota</taxon>
        <taxon>Viridiplantae</taxon>
        <taxon>Streptophyta</taxon>
        <taxon>Embryophyta</taxon>
        <taxon>Tracheophyta</taxon>
        <taxon>Spermatophyta</taxon>
        <taxon>Magnoliopsida</taxon>
        <taxon>eudicotyledons</taxon>
        <taxon>Gunneridae</taxon>
        <taxon>Pentapetalae</taxon>
        <taxon>asterids</taxon>
        <taxon>lamiids</taxon>
        <taxon>Solanales</taxon>
        <taxon>Solanaceae</taxon>
        <taxon>Solanoideae</taxon>
        <taxon>Solaneae</taxon>
        <taxon>Solanum</taxon>
        <taxon>Solanum subgen. Lycopersicon</taxon>
    </lineage>
</organism>
<sequence>MNGTYESCDDVEGVEGPYSVYHCENEGSHAMHHGYDGDMRYNSLSHKSYECFEQNLEGNGSHEVEFSSSSCVTSYSKKEGINVWEGPFQGCRVDHRKSDKVGGRGGGTLSHEVVDLRESFTTLREYFDDLLRMYVKVKFMVQKRQVIHHEDMPKELPLE</sequence>
<keyword evidence="2" id="KW-1185">Reference proteome</keyword>
<dbReference type="EnsemblPlants" id="Solyc10g050490.1.1">
    <property type="protein sequence ID" value="Solyc10g050490.1.1"/>
    <property type="gene ID" value="Solyc10g050490.1"/>
</dbReference>
<dbReference type="AlphaFoldDB" id="K4D0K4"/>
<protein>
    <submittedName>
        <fullName evidence="1">Uncharacterized protein</fullName>
    </submittedName>
</protein>
<accession>K4D0K4</accession>